<reference evidence="1 2" key="1">
    <citation type="journal article" date="2006" name="Nature">
        <title>Global trends of whole-genome duplications revealed by the ciliate Paramecium tetraurelia.</title>
        <authorList>
            <consortium name="Genoscope"/>
            <person name="Aury J.-M."/>
            <person name="Jaillon O."/>
            <person name="Duret L."/>
            <person name="Noel B."/>
            <person name="Jubin C."/>
            <person name="Porcel B.M."/>
            <person name="Segurens B."/>
            <person name="Daubin V."/>
            <person name="Anthouard V."/>
            <person name="Aiach N."/>
            <person name="Arnaiz O."/>
            <person name="Billaut A."/>
            <person name="Beisson J."/>
            <person name="Blanc I."/>
            <person name="Bouhouche K."/>
            <person name="Camara F."/>
            <person name="Duharcourt S."/>
            <person name="Guigo R."/>
            <person name="Gogendeau D."/>
            <person name="Katinka M."/>
            <person name="Keller A.-M."/>
            <person name="Kissmehl R."/>
            <person name="Klotz C."/>
            <person name="Koll F."/>
            <person name="Le Moue A."/>
            <person name="Lepere C."/>
            <person name="Malinsky S."/>
            <person name="Nowacki M."/>
            <person name="Nowak J.K."/>
            <person name="Plattner H."/>
            <person name="Poulain J."/>
            <person name="Ruiz F."/>
            <person name="Serrano V."/>
            <person name="Zagulski M."/>
            <person name="Dessen P."/>
            <person name="Betermier M."/>
            <person name="Weissenbach J."/>
            <person name="Scarpelli C."/>
            <person name="Schachter V."/>
            <person name="Sperling L."/>
            <person name="Meyer E."/>
            <person name="Cohen J."/>
            <person name="Wincker P."/>
        </authorList>
    </citation>
    <scope>NUCLEOTIDE SEQUENCE [LARGE SCALE GENOMIC DNA]</scope>
    <source>
        <strain evidence="1 2">Stock d4-2</strain>
    </source>
</reference>
<dbReference type="Proteomes" id="UP000000600">
    <property type="component" value="Unassembled WGS sequence"/>
</dbReference>
<dbReference type="GeneID" id="76803736"/>
<keyword evidence="2" id="KW-1185">Reference proteome</keyword>
<organism evidence="1 2">
    <name type="scientific">Paramecium tetraurelia</name>
    <dbReference type="NCBI Taxonomy" id="5888"/>
    <lineage>
        <taxon>Eukaryota</taxon>
        <taxon>Sar</taxon>
        <taxon>Alveolata</taxon>
        <taxon>Ciliophora</taxon>
        <taxon>Intramacronucleata</taxon>
        <taxon>Oligohymenophorea</taxon>
        <taxon>Peniculida</taxon>
        <taxon>Parameciidae</taxon>
        <taxon>Paramecium</taxon>
    </lineage>
</organism>
<evidence type="ECO:0000313" key="2">
    <source>
        <dbReference type="Proteomes" id="UP000000600"/>
    </source>
</evidence>
<protein>
    <submittedName>
        <fullName evidence="1">Uncharacterized protein</fullName>
    </submittedName>
</protein>
<dbReference type="RefSeq" id="XP_052287120.1">
    <property type="nucleotide sequence ID" value="XM_052431199.1"/>
</dbReference>
<dbReference type="InParanoid" id="A0BSV3"/>
<name>A0BSV3_PARTE</name>
<dbReference type="EMBL" id="CT868015">
    <property type="protein sequence ID" value="CAK61620.1"/>
    <property type="molecule type" value="Genomic_DNA"/>
</dbReference>
<dbReference type="HOGENOM" id="CLU_3243297_0_0_1"/>
<gene>
    <name evidence="1" type="ORF">GSPATT00031852001</name>
</gene>
<evidence type="ECO:0000313" key="1">
    <source>
        <dbReference type="EMBL" id="CAK61620.1"/>
    </source>
</evidence>
<proteinExistence type="predicted"/>
<accession>A0BSV3</accession>
<sequence length="43" mass="5257">MLLMMMIQNVLIIHRLVQLQEQVDVKLELLVHYINRHYNVNQI</sequence>
<dbReference type="AlphaFoldDB" id="A0BSV3"/>